<feature type="transmembrane region" description="Helical" evidence="1">
    <location>
        <begin position="85"/>
        <end position="108"/>
    </location>
</feature>
<keyword evidence="1" id="KW-0812">Transmembrane</keyword>
<name>A0ABS7L6N9_9FIRM</name>
<dbReference type="Proteomes" id="UP000779049">
    <property type="component" value="Unassembled WGS sequence"/>
</dbReference>
<accession>A0ABS7L6N9</accession>
<dbReference type="RefSeq" id="WP_221919706.1">
    <property type="nucleotide sequence ID" value="NZ_CP173660.1"/>
</dbReference>
<keyword evidence="1" id="KW-1133">Transmembrane helix</keyword>
<organism evidence="2 3">
    <name type="scientific">Sellimonas caecigallum</name>
    <dbReference type="NCBI Taxonomy" id="2592333"/>
    <lineage>
        <taxon>Bacteria</taxon>
        <taxon>Bacillati</taxon>
        <taxon>Bacillota</taxon>
        <taxon>Clostridia</taxon>
        <taxon>Lachnospirales</taxon>
        <taxon>Lachnospiraceae</taxon>
        <taxon>Sellimonas</taxon>
    </lineage>
</organism>
<sequence>MNKMLNKLYQFYCRHSLFYLHLGILAVAGILCLARHFTKNPAFTDYAYAVFVLDIFSVLIHQNQKGIYHYMRMNKDVSHVPKRQIYLINTLFLTGFLILTGGFIFLFVHMPYHGIWNAIKGFFAAIARWILQFIFRKDPSPAEEIVPEDVNPFFFRPSEPRDVSLFAQILERIFTVIGVLALVAFLILLLFILYRKITSHEKAAGVEVREFVSPKMKRDKISRSVSREKPRFFDRSVEGRIRKLYFRAVRRRMAPKQKLSKAFTPSQIEDFVNLTQSPSLSQLHEAYEKARYDTEACTKEDLEKAKKGASHLT</sequence>
<evidence type="ECO:0000313" key="3">
    <source>
        <dbReference type="Proteomes" id="UP000779049"/>
    </source>
</evidence>
<protein>
    <recommendedName>
        <fullName evidence="4">DUF4129 domain-containing protein</fullName>
    </recommendedName>
</protein>
<keyword evidence="1" id="KW-0472">Membrane</keyword>
<gene>
    <name evidence="2" type="ORF">FLB61_06470</name>
</gene>
<keyword evidence="3" id="KW-1185">Reference proteome</keyword>
<evidence type="ECO:0008006" key="4">
    <source>
        <dbReference type="Google" id="ProtNLM"/>
    </source>
</evidence>
<evidence type="ECO:0000313" key="2">
    <source>
        <dbReference type="EMBL" id="MBY0758728.1"/>
    </source>
</evidence>
<reference evidence="2 3" key="1">
    <citation type="journal article" date="2020" name="New Microbes New Infect">
        <title>Sellimonas caecigallum sp. nov., description and genome sequence of a new member of the Sellimonas genus isolated from the cecum of feral chicken.</title>
        <authorList>
            <person name="Wongkuna S."/>
            <person name="Ghimire S."/>
            <person name="Antony L."/>
            <person name="Chankhamhaengdecha S."/>
            <person name="Janvilisri T."/>
            <person name="Scaria J."/>
        </authorList>
    </citation>
    <scope>NUCLEOTIDE SEQUENCE [LARGE SCALE GENOMIC DNA]</scope>
    <source>
        <strain evidence="2 3">SW451</strain>
    </source>
</reference>
<comment type="caution">
    <text evidence="2">The sequence shown here is derived from an EMBL/GenBank/DDBJ whole genome shotgun (WGS) entry which is preliminary data.</text>
</comment>
<feature type="transmembrane region" description="Helical" evidence="1">
    <location>
        <begin position="46"/>
        <end position="64"/>
    </location>
</feature>
<proteinExistence type="predicted"/>
<evidence type="ECO:0000256" key="1">
    <source>
        <dbReference type="SAM" id="Phobius"/>
    </source>
</evidence>
<dbReference type="EMBL" id="VIRV01000007">
    <property type="protein sequence ID" value="MBY0758728.1"/>
    <property type="molecule type" value="Genomic_DNA"/>
</dbReference>
<feature type="transmembrane region" description="Helical" evidence="1">
    <location>
        <begin position="173"/>
        <end position="194"/>
    </location>
</feature>
<feature type="transmembrane region" description="Helical" evidence="1">
    <location>
        <begin position="12"/>
        <end position="34"/>
    </location>
</feature>